<comment type="subcellular location">
    <subcellularLocation>
        <location evidence="7">Cytoplasm</location>
    </subcellularLocation>
</comment>
<dbReference type="InterPro" id="IPR004524">
    <property type="entry name" value="Asp-tRNA-ligase_1"/>
</dbReference>
<dbReference type="CDD" id="cd00777">
    <property type="entry name" value="AspRS_core"/>
    <property type="match status" value="1"/>
</dbReference>
<dbReference type="Pfam" id="PF02938">
    <property type="entry name" value="GAD"/>
    <property type="match status" value="1"/>
</dbReference>
<feature type="domain" description="Aminoacyl-transfer RNA synthetases class-II family profile" evidence="8">
    <location>
        <begin position="174"/>
        <end position="583"/>
    </location>
</feature>
<keyword evidence="7" id="KW-0963">Cytoplasm</keyword>
<dbReference type="Gene3D" id="3.30.930.10">
    <property type="entry name" value="Bira Bifunctional Protein, Domain 2"/>
    <property type="match status" value="1"/>
</dbReference>
<evidence type="ECO:0000256" key="1">
    <source>
        <dbReference type="ARBA" id="ARBA00006303"/>
    </source>
</evidence>
<feature type="binding site" evidence="7">
    <location>
        <position position="510"/>
    </location>
    <ligand>
        <name>ATP</name>
        <dbReference type="ChEBI" id="CHEBI:30616"/>
    </ligand>
</feature>
<feature type="site" description="Important for tRNA non-discrimination" evidence="7">
    <location>
        <position position="115"/>
    </location>
</feature>
<evidence type="ECO:0000256" key="5">
    <source>
        <dbReference type="ARBA" id="ARBA00022917"/>
    </source>
</evidence>
<evidence type="ECO:0000259" key="8">
    <source>
        <dbReference type="PROSITE" id="PS50862"/>
    </source>
</evidence>
<dbReference type="SUPFAM" id="SSF55261">
    <property type="entry name" value="GAD domain-like"/>
    <property type="match status" value="1"/>
</dbReference>
<dbReference type="Pfam" id="PF00152">
    <property type="entry name" value="tRNA-synt_2"/>
    <property type="match status" value="1"/>
</dbReference>
<keyword evidence="4 7" id="KW-0067">ATP-binding</keyword>
<evidence type="ECO:0000313" key="9">
    <source>
        <dbReference type="EMBL" id="SBW04594.1"/>
    </source>
</evidence>
<dbReference type="NCBIfam" id="TIGR00459">
    <property type="entry name" value="aspS_bact"/>
    <property type="match status" value="1"/>
</dbReference>
<dbReference type="InterPro" id="IPR004115">
    <property type="entry name" value="GAD-like_sf"/>
</dbReference>
<feature type="binding site" evidence="7">
    <location>
        <begin position="253"/>
        <end position="255"/>
    </location>
    <ligand>
        <name>ATP</name>
        <dbReference type="ChEBI" id="CHEBI:30616"/>
    </ligand>
</feature>
<keyword evidence="3 7" id="KW-0547">Nucleotide-binding</keyword>
<dbReference type="GO" id="GO:0005524">
    <property type="term" value="F:ATP binding"/>
    <property type="evidence" value="ECO:0007669"/>
    <property type="project" value="UniProtKB-UniRule"/>
</dbReference>
<dbReference type="AlphaFoldDB" id="A0A212JYL1"/>
<accession>A0A212JYL1</accession>
<keyword evidence="2 7" id="KW-0436">Ligase</keyword>
<evidence type="ECO:0000256" key="3">
    <source>
        <dbReference type="ARBA" id="ARBA00022741"/>
    </source>
</evidence>
<keyword evidence="5 7" id="KW-0648">Protein biosynthesis</keyword>
<dbReference type="GO" id="GO:0050560">
    <property type="term" value="F:aspartate-tRNA(Asn) ligase activity"/>
    <property type="evidence" value="ECO:0007669"/>
    <property type="project" value="UniProtKB-EC"/>
</dbReference>
<feature type="binding site" evidence="7">
    <location>
        <position position="262"/>
    </location>
    <ligand>
        <name>ATP</name>
        <dbReference type="ChEBI" id="CHEBI:30616"/>
    </ligand>
</feature>
<feature type="binding site" evidence="7">
    <location>
        <position position="517"/>
    </location>
    <ligand>
        <name>L-aspartate</name>
        <dbReference type="ChEBI" id="CHEBI:29991"/>
    </ligand>
</feature>
<keyword evidence="6 7" id="KW-0030">Aminoacyl-tRNA synthetase</keyword>
<feature type="binding site" evidence="7">
    <location>
        <position position="476"/>
    </location>
    <ligand>
        <name>L-aspartate</name>
        <dbReference type="ChEBI" id="CHEBI:29991"/>
    </ligand>
</feature>
<dbReference type="Gene3D" id="2.40.50.140">
    <property type="entry name" value="Nucleic acid-binding proteins"/>
    <property type="match status" value="1"/>
</dbReference>
<comment type="similarity">
    <text evidence="1 7">Belongs to the class-II aminoacyl-tRNA synthetase family. Type 1 subfamily.</text>
</comment>
<feature type="binding site" evidence="7">
    <location>
        <begin position="562"/>
        <end position="565"/>
    </location>
    <ligand>
        <name>ATP</name>
        <dbReference type="ChEBI" id="CHEBI:30616"/>
    </ligand>
</feature>
<comment type="subunit">
    <text evidence="7">Homodimer.</text>
</comment>
<feature type="region of interest" description="Aspartate" evidence="7">
    <location>
        <begin position="231"/>
        <end position="234"/>
    </location>
</feature>
<proteinExistence type="inferred from homology"/>
<dbReference type="InterPro" id="IPR047090">
    <property type="entry name" value="AspRS_core"/>
</dbReference>
<dbReference type="InterPro" id="IPR012340">
    <property type="entry name" value="NA-bd_OB-fold"/>
</dbReference>
<evidence type="ECO:0000256" key="4">
    <source>
        <dbReference type="ARBA" id="ARBA00022840"/>
    </source>
</evidence>
<dbReference type="Pfam" id="PF01336">
    <property type="entry name" value="tRNA_anti-codon"/>
    <property type="match status" value="1"/>
</dbReference>
<dbReference type="SUPFAM" id="SSF50249">
    <property type="entry name" value="Nucleic acid-binding proteins"/>
    <property type="match status" value="1"/>
</dbReference>
<dbReference type="InterPro" id="IPR004364">
    <property type="entry name" value="Aa-tRNA-synt_II"/>
</dbReference>
<sequence length="626" mass="70757">MLCWKKYKEKAMSEEKFDLQEEHQQFVAPLEGWRRTHMCGDLRKDDCGKDICLMGWAQTRRDHGGVIFVDLRDRGGITQVVFSPEIEPKAHETANILRSEYVLAVKGTVRMRPEGMANPNMATGAIEVVVHDWKLLNTSKTPPFMIDDRADINENARLTYRYLDMRRPRMAENFILRHKAMQSVRRYMDSLNFLEIETPILTKATPEGARDYLVPSRVNQGLFYALPQSPQVFKQILMVAGMDRYFQIARCFRDEDLRADRQPEFTQIDVEMSFADENMIIAMAEGLLAALLKDTLGVDIPLPMRRMTYDQAMGDYGVDKPDLRFDLKLKDVTDIVRGSEFKLFATAPLVKAMRVPGGESLSRKEIDDFTEFVKIYGAKGLAWIKIRPDEWQSPIAKFLSEKERAGLTAALGLEAGDIVFFQAGDPAMVNAALGNFRVHLAGHMGLIPEGKFEFLWVTDFPLFEYDDEEKRYVACHHPFTSPAVGHMEKMAADPASCKARAYDVVLNGYEVGGGSIRNHSASVQRKMFEALGFKEDEYQAKFGHLIRALEYGAPPHGGIALGLDRLVMLLAGAPNIRDVIAFPKTQKATCLLMDAPSDVSGKQLRELGIRIREEVLAEQAAKKEEK</sequence>
<gene>
    <name evidence="7 9" type="primary">aspS</name>
    <name evidence="9" type="ORF">KL86DPRO_20342</name>
</gene>
<name>A0A212JYL1_9DELT</name>
<dbReference type="SUPFAM" id="SSF55681">
    <property type="entry name" value="Class II aaRS and biotin synthetases"/>
    <property type="match status" value="1"/>
</dbReference>
<dbReference type="InterPro" id="IPR045864">
    <property type="entry name" value="aa-tRNA-synth_II/BPL/LPL"/>
</dbReference>
<reference evidence="9" key="1">
    <citation type="submission" date="2016-04" db="EMBL/GenBank/DDBJ databases">
        <authorList>
            <person name="Evans L.H."/>
            <person name="Alamgir A."/>
            <person name="Owens N."/>
            <person name="Weber N.D."/>
            <person name="Virtaneva K."/>
            <person name="Barbian K."/>
            <person name="Babar A."/>
            <person name="Rosenke K."/>
        </authorList>
    </citation>
    <scope>NUCLEOTIDE SEQUENCE</scope>
    <source>
        <strain evidence="9">86</strain>
    </source>
</reference>
<dbReference type="Gene3D" id="3.30.1360.30">
    <property type="entry name" value="GAD-like domain"/>
    <property type="match status" value="1"/>
</dbReference>
<dbReference type="NCBIfam" id="NF001750">
    <property type="entry name" value="PRK00476.1"/>
    <property type="match status" value="1"/>
</dbReference>
<evidence type="ECO:0000256" key="2">
    <source>
        <dbReference type="ARBA" id="ARBA00022598"/>
    </source>
</evidence>
<dbReference type="InterPro" id="IPR047089">
    <property type="entry name" value="Asp-tRNA-ligase_1_N"/>
</dbReference>
<dbReference type="PANTHER" id="PTHR22594:SF5">
    <property type="entry name" value="ASPARTATE--TRNA LIGASE, MITOCHONDRIAL"/>
    <property type="match status" value="1"/>
</dbReference>
<dbReference type="GO" id="GO:0004815">
    <property type="term" value="F:aspartate-tRNA ligase activity"/>
    <property type="evidence" value="ECO:0007669"/>
    <property type="project" value="UniProtKB-UniRule"/>
</dbReference>
<dbReference type="GO" id="GO:0003676">
    <property type="term" value="F:nucleic acid binding"/>
    <property type="evidence" value="ECO:0007669"/>
    <property type="project" value="InterPro"/>
</dbReference>
<dbReference type="InterPro" id="IPR006195">
    <property type="entry name" value="aa-tRNA-synth_II"/>
</dbReference>
<dbReference type="PROSITE" id="PS50862">
    <property type="entry name" value="AA_TRNA_LIGASE_II"/>
    <property type="match status" value="1"/>
</dbReference>
<dbReference type="PANTHER" id="PTHR22594">
    <property type="entry name" value="ASPARTYL/LYSYL-TRNA SYNTHETASE"/>
    <property type="match status" value="1"/>
</dbReference>
<protein>
    <recommendedName>
        <fullName evidence="7">Aspartate--tRNA(Asp/Asn) ligase</fullName>
        <ecNumber evidence="7">6.1.1.23</ecNumber>
    </recommendedName>
    <alternativeName>
        <fullName evidence="7">Aspartyl-tRNA synthetase</fullName>
        <shortName evidence="7">AspRS</shortName>
    </alternativeName>
    <alternativeName>
        <fullName evidence="7">Non-discriminating aspartyl-tRNA synthetase</fullName>
        <shortName evidence="7">ND-AspRS</shortName>
    </alternativeName>
</protein>
<feature type="binding site" evidence="7">
    <location>
        <position position="207"/>
    </location>
    <ligand>
        <name>L-aspartate</name>
        <dbReference type="ChEBI" id="CHEBI:29991"/>
    </ligand>
</feature>
<comment type="function">
    <text evidence="7">Aspartyl-tRNA synthetase with relaxed tRNA specificity since it is able to aspartylate not only its cognate tRNA(Asp) but also tRNA(Asn). Reaction proceeds in two steps: L-aspartate is first activated by ATP to form Asp-AMP and then transferred to the acceptor end of tRNA(Asp/Asn).</text>
</comment>
<comment type="catalytic activity">
    <reaction evidence="7">
        <text>tRNA(Asx) + L-aspartate + ATP = L-aspartyl-tRNA(Asx) + AMP + diphosphate</text>
        <dbReference type="Rhea" id="RHEA:18349"/>
        <dbReference type="Rhea" id="RHEA-COMP:9710"/>
        <dbReference type="Rhea" id="RHEA-COMP:9711"/>
        <dbReference type="ChEBI" id="CHEBI:29991"/>
        <dbReference type="ChEBI" id="CHEBI:30616"/>
        <dbReference type="ChEBI" id="CHEBI:33019"/>
        <dbReference type="ChEBI" id="CHEBI:78442"/>
        <dbReference type="ChEBI" id="CHEBI:78516"/>
        <dbReference type="ChEBI" id="CHEBI:456215"/>
        <dbReference type="EC" id="6.1.1.23"/>
    </reaction>
</comment>
<dbReference type="EMBL" id="FLUQ01000002">
    <property type="protein sequence ID" value="SBW04594.1"/>
    <property type="molecule type" value="Genomic_DNA"/>
</dbReference>
<dbReference type="InterPro" id="IPR029351">
    <property type="entry name" value="GAD_dom"/>
</dbReference>
<dbReference type="GO" id="GO:0005737">
    <property type="term" value="C:cytoplasm"/>
    <property type="evidence" value="ECO:0007669"/>
    <property type="project" value="UniProtKB-SubCell"/>
</dbReference>
<dbReference type="EC" id="6.1.1.23" evidence="7"/>
<dbReference type="PRINTS" id="PR01042">
    <property type="entry name" value="TRNASYNTHASP"/>
</dbReference>
<dbReference type="GO" id="GO:0006422">
    <property type="term" value="P:aspartyl-tRNA aminoacylation"/>
    <property type="evidence" value="ECO:0007669"/>
    <property type="project" value="UniProtKB-UniRule"/>
</dbReference>
<feature type="binding site" evidence="7">
    <location>
        <position position="253"/>
    </location>
    <ligand>
        <name>L-aspartate</name>
        <dbReference type="ChEBI" id="CHEBI:29991"/>
    </ligand>
</feature>
<dbReference type="InterPro" id="IPR002312">
    <property type="entry name" value="Asp/Asn-tRNA-synth_IIb"/>
</dbReference>
<organism evidence="9">
    <name type="scientific">uncultured delta proteobacterium</name>
    <dbReference type="NCBI Taxonomy" id="34034"/>
    <lineage>
        <taxon>Bacteria</taxon>
        <taxon>Deltaproteobacteria</taxon>
        <taxon>environmental samples</taxon>
    </lineage>
</organism>
<feature type="site" description="Important for tRNA non-discrimination" evidence="7">
    <location>
        <position position="63"/>
    </location>
</feature>
<evidence type="ECO:0000256" key="6">
    <source>
        <dbReference type="ARBA" id="ARBA00023146"/>
    </source>
</evidence>
<evidence type="ECO:0000256" key="7">
    <source>
        <dbReference type="HAMAP-Rule" id="MF_00044"/>
    </source>
</evidence>
<dbReference type="InterPro" id="IPR004365">
    <property type="entry name" value="NA-bd_OB_tRNA"/>
</dbReference>
<dbReference type="HAMAP" id="MF_00044">
    <property type="entry name" value="Asp_tRNA_synth_type1"/>
    <property type="match status" value="1"/>
</dbReference>
<dbReference type="CDD" id="cd04317">
    <property type="entry name" value="EcAspRS_like_N"/>
    <property type="match status" value="1"/>
</dbReference>